<sequence>MLYFSSNSYGNNDPEFGRFYCGLALKEVLVVFMEVNATAYNPFAAFGLTLITINNKIYFAFI</sequence>
<dbReference type="AlphaFoldDB" id="A0A8H7W5U0"/>
<proteinExistence type="predicted"/>
<gene>
    <name evidence="1" type="ORF">IFR04_013457</name>
</gene>
<evidence type="ECO:0000313" key="2">
    <source>
        <dbReference type="Proteomes" id="UP000664132"/>
    </source>
</evidence>
<organism evidence="1 2">
    <name type="scientific">Cadophora malorum</name>
    <dbReference type="NCBI Taxonomy" id="108018"/>
    <lineage>
        <taxon>Eukaryota</taxon>
        <taxon>Fungi</taxon>
        <taxon>Dikarya</taxon>
        <taxon>Ascomycota</taxon>
        <taxon>Pezizomycotina</taxon>
        <taxon>Leotiomycetes</taxon>
        <taxon>Helotiales</taxon>
        <taxon>Ploettnerulaceae</taxon>
        <taxon>Cadophora</taxon>
    </lineage>
</organism>
<protein>
    <submittedName>
        <fullName evidence="1">Uncharacterized protein</fullName>
    </submittedName>
</protein>
<dbReference type="Proteomes" id="UP000664132">
    <property type="component" value="Unassembled WGS sequence"/>
</dbReference>
<evidence type="ECO:0000313" key="1">
    <source>
        <dbReference type="EMBL" id="KAG4413398.1"/>
    </source>
</evidence>
<accession>A0A8H7W5U0</accession>
<keyword evidence="2" id="KW-1185">Reference proteome</keyword>
<name>A0A8H7W5U0_9HELO</name>
<comment type="caution">
    <text evidence="1">The sequence shown here is derived from an EMBL/GenBank/DDBJ whole genome shotgun (WGS) entry which is preliminary data.</text>
</comment>
<dbReference type="EMBL" id="JAFJYH010000316">
    <property type="protein sequence ID" value="KAG4413398.1"/>
    <property type="molecule type" value="Genomic_DNA"/>
</dbReference>
<reference evidence="1" key="1">
    <citation type="submission" date="2021-02" db="EMBL/GenBank/DDBJ databases">
        <title>Genome sequence Cadophora malorum strain M34.</title>
        <authorList>
            <person name="Stefanovic E."/>
            <person name="Vu D."/>
            <person name="Scully C."/>
            <person name="Dijksterhuis J."/>
            <person name="Roader J."/>
            <person name="Houbraken J."/>
        </authorList>
    </citation>
    <scope>NUCLEOTIDE SEQUENCE</scope>
    <source>
        <strain evidence="1">M34</strain>
    </source>
</reference>